<feature type="chain" id="PRO_5005893188" evidence="1">
    <location>
        <begin position="26"/>
        <end position="399"/>
    </location>
</feature>
<name>A0A0N5AE42_9BILA</name>
<evidence type="ECO:0000256" key="1">
    <source>
        <dbReference type="SAM" id="SignalP"/>
    </source>
</evidence>
<protein>
    <submittedName>
        <fullName evidence="3">Uncharacterized protein</fullName>
    </submittedName>
</protein>
<evidence type="ECO:0000313" key="2">
    <source>
        <dbReference type="Proteomes" id="UP000046393"/>
    </source>
</evidence>
<feature type="signal peptide" evidence="1">
    <location>
        <begin position="1"/>
        <end position="25"/>
    </location>
</feature>
<sequence>MIRICGLLSLVLISECICGIHTVAAGKTIRKKAVENDLQCFLSNLKKVIGNNGFSIVGKRSDCKFIYFTDKDMDKAEFNLNLNVNITNPVCDKPYRPMFYTKSPGSEYALHFSDYSLLAESGKKLYLLETSWKRTNSGYHECPFTINENDTIHLEKMIAPLSSTSESFLNDPSTNNVHIISQSSRLILVFTFTILSFSNGVKKTLFLKSVIGTENNYNFIDYTYSIGQEKIVNNHTLHLDIGVPNAYDADLKRFYFNEDGELVYIDASEKNGSLVYGKETTSSTLRMKGTIALSVSDKYYIAKKRSADRDFVFIVGSLDSSRSACIAKTKDYGLILNLYTDAGQDSVHRKLVRTIEPETITTVAPVTSSRITPKPSSSSSTILSSLSLFILPLLFYFNN</sequence>
<dbReference type="AlphaFoldDB" id="A0A0N5AE42"/>
<reference evidence="3" key="1">
    <citation type="submission" date="2017-02" db="UniProtKB">
        <authorList>
            <consortium name="WormBaseParasite"/>
        </authorList>
    </citation>
    <scope>IDENTIFICATION</scope>
</reference>
<dbReference type="Proteomes" id="UP000046393">
    <property type="component" value="Unplaced"/>
</dbReference>
<organism evidence="2 3">
    <name type="scientific">Syphacia muris</name>
    <dbReference type="NCBI Taxonomy" id="451379"/>
    <lineage>
        <taxon>Eukaryota</taxon>
        <taxon>Metazoa</taxon>
        <taxon>Ecdysozoa</taxon>
        <taxon>Nematoda</taxon>
        <taxon>Chromadorea</taxon>
        <taxon>Rhabditida</taxon>
        <taxon>Spirurina</taxon>
        <taxon>Oxyuridomorpha</taxon>
        <taxon>Oxyuroidea</taxon>
        <taxon>Oxyuridae</taxon>
        <taxon>Syphacia</taxon>
    </lineage>
</organism>
<dbReference type="WBParaSite" id="SMUV_0000248301-mRNA-1">
    <property type="protein sequence ID" value="SMUV_0000248301-mRNA-1"/>
    <property type="gene ID" value="SMUV_0000248301"/>
</dbReference>
<proteinExistence type="predicted"/>
<accession>A0A0N5AE42</accession>
<keyword evidence="1" id="KW-0732">Signal</keyword>
<keyword evidence="2" id="KW-1185">Reference proteome</keyword>
<evidence type="ECO:0000313" key="3">
    <source>
        <dbReference type="WBParaSite" id="SMUV_0000248301-mRNA-1"/>
    </source>
</evidence>